<feature type="transmembrane region" description="Helical" evidence="1">
    <location>
        <begin position="12"/>
        <end position="31"/>
    </location>
</feature>
<proteinExistence type="predicted"/>
<gene>
    <name evidence="2" type="ORF">JZO69_15895</name>
</gene>
<keyword evidence="1" id="KW-1133">Transmembrane helix</keyword>
<accession>A0ABS3H579</accession>
<evidence type="ECO:0000313" key="3">
    <source>
        <dbReference type="Proteomes" id="UP000664632"/>
    </source>
</evidence>
<organism evidence="2 3">
    <name type="scientific">Candidatus Enterococcus ikei</name>
    <dbReference type="NCBI Taxonomy" id="2815326"/>
    <lineage>
        <taxon>Bacteria</taxon>
        <taxon>Bacillati</taxon>
        <taxon>Bacillota</taxon>
        <taxon>Bacilli</taxon>
        <taxon>Lactobacillales</taxon>
        <taxon>Enterococcaceae</taxon>
        <taxon>Enterococcus</taxon>
    </lineage>
</organism>
<name>A0ABS3H579_9ENTE</name>
<protein>
    <recommendedName>
        <fullName evidence="4">Integral membrane protein</fullName>
    </recommendedName>
</protein>
<keyword evidence="1" id="KW-0812">Transmembrane</keyword>
<dbReference type="EMBL" id="JAFLWD010000051">
    <property type="protein sequence ID" value="MBO0441849.1"/>
    <property type="molecule type" value="Genomic_DNA"/>
</dbReference>
<dbReference type="RefSeq" id="WP_207113802.1">
    <property type="nucleotide sequence ID" value="NZ_JAFLWD010000051.1"/>
</dbReference>
<reference evidence="2 3" key="1">
    <citation type="submission" date="2021-03" db="EMBL/GenBank/DDBJ databases">
        <title>Enterococcal diversity collection.</title>
        <authorList>
            <person name="Gilmore M.S."/>
            <person name="Schwartzman J."/>
            <person name="Van Tyne D."/>
            <person name="Martin M."/>
            <person name="Earl A.M."/>
            <person name="Manson A.L."/>
            <person name="Straub T."/>
            <person name="Salamzade R."/>
            <person name="Saavedra J."/>
            <person name="Lebreton F."/>
            <person name="Prichula J."/>
            <person name="Schaufler K."/>
            <person name="Gaca A."/>
            <person name="Sgardioli B."/>
            <person name="Wagenaar J."/>
            <person name="Strong T."/>
        </authorList>
    </citation>
    <scope>NUCLEOTIDE SEQUENCE [LARGE SCALE GENOMIC DNA]</scope>
    <source>
        <strain evidence="2 3">DIV0869a</strain>
    </source>
</reference>
<sequence length="103" mass="11718">MEKIKIAINSLMGSIILTAVLMTVNFLIVLFSSSDDGTRKIFFNTLFFKSVTDSFGKTTMSFGLTQNYQPLIIVILALFAILYFSQVTYKVLLERKKKLTNDF</sequence>
<keyword evidence="1" id="KW-0472">Membrane</keyword>
<evidence type="ECO:0000313" key="2">
    <source>
        <dbReference type="EMBL" id="MBO0441849.1"/>
    </source>
</evidence>
<comment type="caution">
    <text evidence="2">The sequence shown here is derived from an EMBL/GenBank/DDBJ whole genome shotgun (WGS) entry which is preliminary data.</text>
</comment>
<evidence type="ECO:0000256" key="1">
    <source>
        <dbReference type="SAM" id="Phobius"/>
    </source>
</evidence>
<evidence type="ECO:0008006" key="4">
    <source>
        <dbReference type="Google" id="ProtNLM"/>
    </source>
</evidence>
<keyword evidence="3" id="KW-1185">Reference proteome</keyword>
<feature type="transmembrane region" description="Helical" evidence="1">
    <location>
        <begin position="68"/>
        <end position="89"/>
    </location>
</feature>
<dbReference type="Proteomes" id="UP000664632">
    <property type="component" value="Unassembled WGS sequence"/>
</dbReference>